<dbReference type="OrthoDB" id="190375at2759"/>
<sequence length="103" mass="11732">MSHGGNNNANQPNKTQAILQEVDKVKDVMHNNIGLMLDNHDKASNLQDKTASMNNNARLFKKQTVTIRRQMWCRNMKLQIIIVLVVLLVLAIILIPIILKFTN</sequence>
<keyword evidence="3" id="KW-0175">Coiled coil</keyword>
<evidence type="ECO:0000313" key="7">
    <source>
        <dbReference type="Proteomes" id="UP000007797"/>
    </source>
</evidence>
<dbReference type="OMA" id="NHDKASN"/>
<dbReference type="PANTHER" id="PTHR45701">
    <property type="entry name" value="SYNAPTOBREVIN FAMILY MEMBER"/>
    <property type="match status" value="1"/>
</dbReference>
<accession>F4PNW7</accession>
<gene>
    <name evidence="6" type="primary">sybB</name>
    <name evidence="6" type="ORF">DFA_05302</name>
</gene>
<dbReference type="InterPro" id="IPR042855">
    <property type="entry name" value="V_SNARE_CC"/>
</dbReference>
<dbReference type="EMBL" id="GL883008">
    <property type="protein sequence ID" value="EGG23170.1"/>
    <property type="molecule type" value="Genomic_DNA"/>
</dbReference>
<evidence type="ECO:0000259" key="5">
    <source>
        <dbReference type="PROSITE" id="PS50892"/>
    </source>
</evidence>
<reference evidence="7" key="1">
    <citation type="journal article" date="2011" name="Genome Res.">
        <title>Phylogeny-wide analysis of social amoeba genomes highlights ancient origins for complex intercellular communication.</title>
        <authorList>
            <person name="Heidel A.J."/>
            <person name="Lawal H.M."/>
            <person name="Felder M."/>
            <person name="Schilde C."/>
            <person name="Helps N.R."/>
            <person name="Tunggal B."/>
            <person name="Rivero F."/>
            <person name="John U."/>
            <person name="Schleicher M."/>
            <person name="Eichinger L."/>
            <person name="Platzer M."/>
            <person name="Noegel A.A."/>
            <person name="Schaap P."/>
            <person name="Gloeckner G."/>
        </authorList>
    </citation>
    <scope>NUCLEOTIDE SEQUENCE [LARGE SCALE GENOMIC DNA]</scope>
    <source>
        <strain evidence="7">SH3</strain>
    </source>
</reference>
<dbReference type="RefSeq" id="XP_004361021.1">
    <property type="nucleotide sequence ID" value="XM_004360964.1"/>
</dbReference>
<dbReference type="GeneID" id="14875644"/>
<evidence type="ECO:0000256" key="3">
    <source>
        <dbReference type="PROSITE-ProRule" id="PRU00290"/>
    </source>
</evidence>
<dbReference type="CDD" id="cd15843">
    <property type="entry name" value="R-SNARE"/>
    <property type="match status" value="1"/>
</dbReference>
<keyword evidence="2" id="KW-0968">Cytoplasmic vesicle</keyword>
<evidence type="ECO:0000256" key="1">
    <source>
        <dbReference type="ARBA" id="ARBA00004156"/>
    </source>
</evidence>
<comment type="subcellular location">
    <subcellularLocation>
        <location evidence="1">Cytoplasmic vesicle membrane</location>
    </subcellularLocation>
</comment>
<dbReference type="AlphaFoldDB" id="F4PNW7"/>
<dbReference type="InterPro" id="IPR016444">
    <property type="entry name" value="Synaptobrevin/VAMP"/>
</dbReference>
<keyword evidence="4" id="KW-0472">Membrane</keyword>
<dbReference type="GO" id="GO:0016192">
    <property type="term" value="P:vesicle-mediated transport"/>
    <property type="evidence" value="ECO:0007669"/>
    <property type="project" value="InterPro"/>
</dbReference>
<dbReference type="Gene3D" id="1.20.5.110">
    <property type="match status" value="1"/>
</dbReference>
<name>F4PNW7_CACFS</name>
<dbReference type="Proteomes" id="UP000007797">
    <property type="component" value="Unassembled WGS sequence"/>
</dbReference>
<feature type="domain" description="V-SNARE coiled-coil homology" evidence="5">
    <location>
        <begin position="14"/>
        <end position="74"/>
    </location>
</feature>
<keyword evidence="7" id="KW-1185">Reference proteome</keyword>
<keyword evidence="4" id="KW-1133">Transmembrane helix</keyword>
<feature type="transmembrane region" description="Helical" evidence="4">
    <location>
        <begin position="78"/>
        <end position="99"/>
    </location>
</feature>
<dbReference type="PROSITE" id="PS50892">
    <property type="entry name" value="V_SNARE"/>
    <property type="match status" value="1"/>
</dbReference>
<dbReference type="KEGG" id="dfa:DFA_05302"/>
<dbReference type="PIRSF" id="PIRSF005409">
    <property type="entry name" value="Synaptobrevin_euk"/>
    <property type="match status" value="1"/>
</dbReference>
<dbReference type="STRING" id="1054147.F4PNW7"/>
<dbReference type="Pfam" id="PF00957">
    <property type="entry name" value="Synaptobrevin"/>
    <property type="match status" value="1"/>
</dbReference>
<dbReference type="SUPFAM" id="SSF58038">
    <property type="entry name" value="SNARE fusion complex"/>
    <property type="match status" value="1"/>
</dbReference>
<evidence type="ECO:0000256" key="2">
    <source>
        <dbReference type="ARBA" id="ARBA00023329"/>
    </source>
</evidence>
<dbReference type="InterPro" id="IPR001388">
    <property type="entry name" value="Synaptobrevin-like"/>
</dbReference>
<dbReference type="PRINTS" id="PR00219">
    <property type="entry name" value="SYNAPTOBREVN"/>
</dbReference>
<keyword evidence="4" id="KW-0812">Transmembrane</keyword>
<dbReference type="GO" id="GO:0030659">
    <property type="term" value="C:cytoplasmic vesicle membrane"/>
    <property type="evidence" value="ECO:0007669"/>
    <property type="project" value="UniProtKB-SubCell"/>
</dbReference>
<organism evidence="6 7">
    <name type="scientific">Cavenderia fasciculata</name>
    <name type="common">Slime mold</name>
    <name type="synonym">Dictyostelium fasciculatum</name>
    <dbReference type="NCBI Taxonomy" id="261658"/>
    <lineage>
        <taxon>Eukaryota</taxon>
        <taxon>Amoebozoa</taxon>
        <taxon>Evosea</taxon>
        <taxon>Eumycetozoa</taxon>
        <taxon>Dictyostelia</taxon>
        <taxon>Acytosteliales</taxon>
        <taxon>Cavenderiaceae</taxon>
        <taxon>Cavenderia</taxon>
    </lineage>
</organism>
<proteinExistence type="predicted"/>
<evidence type="ECO:0000256" key="4">
    <source>
        <dbReference type="SAM" id="Phobius"/>
    </source>
</evidence>
<protein>
    <submittedName>
        <fullName evidence="6">Synaptobrevin domain-containing protein</fullName>
    </submittedName>
</protein>
<evidence type="ECO:0000313" key="6">
    <source>
        <dbReference type="EMBL" id="EGG23170.1"/>
    </source>
</evidence>